<keyword evidence="2 6" id="KW-0812">Transmembrane</keyword>
<dbReference type="Pfam" id="PF05154">
    <property type="entry name" value="TM2"/>
    <property type="match status" value="1"/>
</dbReference>
<evidence type="ECO:0000256" key="6">
    <source>
        <dbReference type="SAM" id="Phobius"/>
    </source>
</evidence>
<keyword evidence="3 6" id="KW-1133">Transmembrane helix</keyword>
<feature type="transmembrane region" description="Helical" evidence="6">
    <location>
        <begin position="104"/>
        <end position="122"/>
    </location>
</feature>
<comment type="caution">
    <text evidence="8">The sequence shown here is derived from an EMBL/GenBank/DDBJ whole genome shotgun (WGS) entry which is preliminary data.</text>
</comment>
<proteinExistence type="predicted"/>
<dbReference type="Proteomes" id="UP001299220">
    <property type="component" value="Unassembled WGS sequence"/>
</dbReference>
<sequence length="174" mass="19533">MNVPPVQNPTVESPFTAPAPQYANYQPPQYQPPQYTAQSVQQTPPTPTQDHGEYQPPRYTQQYQPPYETQQPQQPYQQPYQNPYQQSYQNPYQAPKVYTQKSRIAAALLGIMFGTFGVHNFYQGRVGIGVAQLAISVVSCGWLSPVSMIWGMVEGIQLLQGKKTVDGHGLPFVD</sequence>
<name>A0ABS9CP39_9FIRM</name>
<evidence type="ECO:0000256" key="2">
    <source>
        <dbReference type="ARBA" id="ARBA00022692"/>
    </source>
</evidence>
<evidence type="ECO:0000256" key="5">
    <source>
        <dbReference type="SAM" id="MobiDB-lite"/>
    </source>
</evidence>
<organism evidence="8 9">
    <name type="scientific">Anaeromassilibacillus senegalensis</name>
    <dbReference type="NCBI Taxonomy" id="1673717"/>
    <lineage>
        <taxon>Bacteria</taxon>
        <taxon>Bacillati</taxon>
        <taxon>Bacillota</taxon>
        <taxon>Clostridia</taxon>
        <taxon>Eubacteriales</taxon>
        <taxon>Acutalibacteraceae</taxon>
        <taxon>Anaeromassilibacillus</taxon>
    </lineage>
</organism>
<feature type="compositionally biased region" description="Low complexity" evidence="5">
    <location>
        <begin position="18"/>
        <end position="43"/>
    </location>
</feature>
<feature type="compositionally biased region" description="Low complexity" evidence="5">
    <location>
        <begin position="54"/>
        <end position="85"/>
    </location>
</feature>
<evidence type="ECO:0000256" key="1">
    <source>
        <dbReference type="ARBA" id="ARBA00004141"/>
    </source>
</evidence>
<keyword evidence="9" id="KW-1185">Reference proteome</keyword>
<evidence type="ECO:0000256" key="4">
    <source>
        <dbReference type="ARBA" id="ARBA00023136"/>
    </source>
</evidence>
<evidence type="ECO:0000259" key="7">
    <source>
        <dbReference type="Pfam" id="PF05154"/>
    </source>
</evidence>
<evidence type="ECO:0000256" key="3">
    <source>
        <dbReference type="ARBA" id="ARBA00022989"/>
    </source>
</evidence>
<keyword evidence="4 6" id="KW-0472">Membrane</keyword>
<dbReference type="EMBL" id="JAFBIT010000003">
    <property type="protein sequence ID" value="MCF2652901.1"/>
    <property type="molecule type" value="Genomic_DNA"/>
</dbReference>
<evidence type="ECO:0000313" key="9">
    <source>
        <dbReference type="Proteomes" id="UP001299220"/>
    </source>
</evidence>
<gene>
    <name evidence="8" type="ORF">JQM67_09840</name>
</gene>
<accession>A0ABS9CP39</accession>
<feature type="region of interest" description="Disordered" evidence="5">
    <location>
        <begin position="1"/>
        <end position="85"/>
    </location>
</feature>
<evidence type="ECO:0000313" key="8">
    <source>
        <dbReference type="EMBL" id="MCF2652901.1"/>
    </source>
</evidence>
<dbReference type="InterPro" id="IPR007829">
    <property type="entry name" value="TM2"/>
</dbReference>
<feature type="transmembrane region" description="Helical" evidence="6">
    <location>
        <begin position="128"/>
        <end position="153"/>
    </location>
</feature>
<protein>
    <submittedName>
        <fullName evidence="8">TM2 domain-containing protein</fullName>
    </submittedName>
</protein>
<comment type="subcellular location">
    <subcellularLocation>
        <location evidence="1">Membrane</location>
        <topology evidence="1">Multi-pass membrane protein</topology>
    </subcellularLocation>
</comment>
<reference evidence="8 9" key="1">
    <citation type="submission" date="2020-12" db="EMBL/GenBank/DDBJ databases">
        <title>Whole genome sequences of gut porcine anaerobes.</title>
        <authorList>
            <person name="Kubasova T."/>
            <person name="Jahodarova E."/>
            <person name="Rychlik I."/>
        </authorList>
    </citation>
    <scope>NUCLEOTIDE SEQUENCE [LARGE SCALE GENOMIC DNA]</scope>
    <source>
        <strain evidence="8 9">An867</strain>
    </source>
</reference>
<feature type="domain" description="TM2" evidence="7">
    <location>
        <begin position="100"/>
        <end position="149"/>
    </location>
</feature>